<dbReference type="AlphaFoldDB" id="A0AAD3HEQ2"/>
<accession>A0AAD3HEQ2</accession>
<feature type="region of interest" description="Disordered" evidence="1">
    <location>
        <begin position="1"/>
        <end position="48"/>
    </location>
</feature>
<feature type="compositionally biased region" description="Polar residues" evidence="1">
    <location>
        <begin position="25"/>
        <end position="37"/>
    </location>
</feature>
<dbReference type="EMBL" id="BLLK01000069">
    <property type="protein sequence ID" value="GFH60586.1"/>
    <property type="molecule type" value="Genomic_DNA"/>
</dbReference>
<evidence type="ECO:0000313" key="3">
    <source>
        <dbReference type="Proteomes" id="UP001054902"/>
    </source>
</evidence>
<feature type="compositionally biased region" description="Basic and acidic residues" evidence="1">
    <location>
        <begin position="1"/>
        <end position="10"/>
    </location>
</feature>
<gene>
    <name evidence="2" type="ORF">CTEN210_17062</name>
</gene>
<reference evidence="2 3" key="1">
    <citation type="journal article" date="2021" name="Sci. Rep.">
        <title>The genome of the diatom Chaetoceros tenuissimus carries an ancient integrated fragment of an extant virus.</title>
        <authorList>
            <person name="Hongo Y."/>
            <person name="Kimura K."/>
            <person name="Takaki Y."/>
            <person name="Yoshida Y."/>
            <person name="Baba S."/>
            <person name="Kobayashi G."/>
            <person name="Nagasaki K."/>
            <person name="Hano T."/>
            <person name="Tomaru Y."/>
        </authorList>
    </citation>
    <scope>NUCLEOTIDE SEQUENCE [LARGE SCALE GENOMIC DNA]</scope>
    <source>
        <strain evidence="2 3">NIES-3715</strain>
    </source>
</reference>
<evidence type="ECO:0000313" key="2">
    <source>
        <dbReference type="EMBL" id="GFH60586.1"/>
    </source>
</evidence>
<name>A0AAD3HEQ2_9STRA</name>
<organism evidence="2 3">
    <name type="scientific">Chaetoceros tenuissimus</name>
    <dbReference type="NCBI Taxonomy" id="426638"/>
    <lineage>
        <taxon>Eukaryota</taxon>
        <taxon>Sar</taxon>
        <taxon>Stramenopiles</taxon>
        <taxon>Ochrophyta</taxon>
        <taxon>Bacillariophyta</taxon>
        <taxon>Coscinodiscophyceae</taxon>
        <taxon>Chaetocerotophycidae</taxon>
        <taxon>Chaetocerotales</taxon>
        <taxon>Chaetocerotaceae</taxon>
        <taxon>Chaetoceros</taxon>
    </lineage>
</organism>
<comment type="caution">
    <text evidence="2">The sequence shown here is derived from an EMBL/GenBank/DDBJ whole genome shotgun (WGS) entry which is preliminary data.</text>
</comment>
<sequence>MTTEGKDKVGKPSFFKRLGGKKSNQKSSNDSTVTESTHVGDAPEEKRKMSKLASYHIGIQKVTSDYLKVKAEKGGCGC</sequence>
<dbReference type="Proteomes" id="UP001054902">
    <property type="component" value="Unassembled WGS sequence"/>
</dbReference>
<proteinExistence type="predicted"/>
<keyword evidence="3" id="KW-1185">Reference proteome</keyword>
<protein>
    <submittedName>
        <fullName evidence="2">Uncharacterized protein</fullName>
    </submittedName>
</protein>
<evidence type="ECO:0000256" key="1">
    <source>
        <dbReference type="SAM" id="MobiDB-lite"/>
    </source>
</evidence>